<feature type="region of interest" description="Disordered" evidence="1">
    <location>
        <begin position="1"/>
        <end position="21"/>
    </location>
</feature>
<dbReference type="RefSeq" id="WP_347702745.1">
    <property type="nucleotide sequence ID" value="NZ_JBDPZD010000001.1"/>
</dbReference>
<protein>
    <submittedName>
        <fullName evidence="2">Uncharacterized protein</fullName>
    </submittedName>
</protein>
<evidence type="ECO:0000313" key="2">
    <source>
        <dbReference type="EMBL" id="MEO3689905.1"/>
    </source>
</evidence>
<keyword evidence="3" id="KW-1185">Reference proteome</keyword>
<comment type="caution">
    <text evidence="2">The sequence shown here is derived from an EMBL/GenBank/DDBJ whole genome shotgun (WGS) entry which is preliminary data.</text>
</comment>
<proteinExistence type="predicted"/>
<accession>A0ABV0FVG5</accession>
<dbReference type="Proteomes" id="UP001495147">
    <property type="component" value="Unassembled WGS sequence"/>
</dbReference>
<reference evidence="2 3" key="1">
    <citation type="submission" date="2024-05" db="EMBL/GenBank/DDBJ databases">
        <title>Roseateles sp. DJS-2-20 16S ribosomal RNA gene Genome sequencing and assembly.</title>
        <authorList>
            <person name="Woo H."/>
        </authorList>
    </citation>
    <scope>NUCLEOTIDE SEQUENCE [LARGE SCALE GENOMIC DNA]</scope>
    <source>
        <strain evidence="2 3">DJS-2-20</strain>
    </source>
</reference>
<dbReference type="EMBL" id="JBDPZD010000001">
    <property type="protein sequence ID" value="MEO3689905.1"/>
    <property type="molecule type" value="Genomic_DNA"/>
</dbReference>
<organism evidence="2 3">
    <name type="scientific">Roseateles paludis</name>
    <dbReference type="NCBI Taxonomy" id="3145238"/>
    <lineage>
        <taxon>Bacteria</taxon>
        <taxon>Pseudomonadati</taxon>
        <taxon>Pseudomonadota</taxon>
        <taxon>Betaproteobacteria</taxon>
        <taxon>Burkholderiales</taxon>
        <taxon>Sphaerotilaceae</taxon>
        <taxon>Roseateles</taxon>
    </lineage>
</organism>
<gene>
    <name evidence="2" type="ORF">ABDJ85_00390</name>
</gene>
<name>A0ABV0FVG5_9BURK</name>
<sequence>MISSISQASTPSTTTLRKSGSSTAITVEQITEAQAHGGATFEDPALGSATIVDLSKVPKPIEQFSELRRAQNTEAGRSMETIKNELGKIESMIAKRRPEIAGKWDFQLVDGKLKVTGLNAGDAKWLESKLNANTSLKAAAEAFVATALENLQASSSNPPRKDLNLVTRKMENYTFYDVKDQLAEKLSFKALLTQSDQVFDSNKISMEAHDRGMSGLAVVANMLTPSNRTIEGRPGPFYTPTYDPLQS</sequence>
<evidence type="ECO:0000256" key="1">
    <source>
        <dbReference type="SAM" id="MobiDB-lite"/>
    </source>
</evidence>
<evidence type="ECO:0000313" key="3">
    <source>
        <dbReference type="Proteomes" id="UP001495147"/>
    </source>
</evidence>